<dbReference type="GO" id="GO:0009088">
    <property type="term" value="P:threonine biosynthetic process"/>
    <property type="evidence" value="ECO:0007669"/>
    <property type="project" value="UniProtKB-UniRule"/>
</dbReference>
<dbReference type="PANTHER" id="PTHR48078">
    <property type="entry name" value="THREONINE DEHYDRATASE, MITOCHONDRIAL-RELATED"/>
    <property type="match status" value="1"/>
</dbReference>
<dbReference type="InterPro" id="IPR036052">
    <property type="entry name" value="TrpB-like_PALP_sf"/>
</dbReference>
<dbReference type="Gene3D" id="3.40.50.1100">
    <property type="match status" value="2"/>
</dbReference>
<feature type="domain" description="Tryptophan synthase beta chain-like PALP" evidence="7">
    <location>
        <begin position="74"/>
        <end position="373"/>
    </location>
</feature>
<evidence type="ECO:0000256" key="2">
    <source>
        <dbReference type="ARBA" id="ARBA00005517"/>
    </source>
</evidence>
<dbReference type="EC" id="4.2.3.1" evidence="5"/>
<evidence type="ECO:0000256" key="6">
    <source>
        <dbReference type="PIRSR" id="PIRSR604450-51"/>
    </source>
</evidence>
<dbReference type="KEGG" id="sti:Sthe_2686"/>
<dbReference type="GO" id="GO:0004795">
    <property type="term" value="F:threonine synthase activity"/>
    <property type="evidence" value="ECO:0007669"/>
    <property type="project" value="UniProtKB-UniRule"/>
</dbReference>
<comment type="similarity">
    <text evidence="2">Belongs to the threonine synthase family.</text>
</comment>
<dbReference type="Pfam" id="PF00291">
    <property type="entry name" value="PALP"/>
    <property type="match status" value="1"/>
</dbReference>
<feature type="modified residue" description="N6-(pyridoxal phosphate)lysine" evidence="6">
    <location>
        <position position="109"/>
    </location>
</feature>
<evidence type="ECO:0000256" key="3">
    <source>
        <dbReference type="ARBA" id="ARBA00022898"/>
    </source>
</evidence>
<accession>D1C8F7</accession>
<keyword evidence="9" id="KW-1185">Reference proteome</keyword>
<dbReference type="GO" id="GO:0006565">
    <property type="term" value="P:L-serine catabolic process"/>
    <property type="evidence" value="ECO:0007669"/>
    <property type="project" value="TreeGrafter"/>
</dbReference>
<evidence type="ECO:0000259" key="7">
    <source>
        <dbReference type="Pfam" id="PF00291"/>
    </source>
</evidence>
<dbReference type="HOGENOM" id="CLU_028142_4_1_0"/>
<dbReference type="GO" id="GO:0009097">
    <property type="term" value="P:isoleucine biosynthetic process"/>
    <property type="evidence" value="ECO:0007669"/>
    <property type="project" value="TreeGrafter"/>
</dbReference>
<comment type="cofactor">
    <cofactor evidence="1 6">
        <name>pyridoxal 5'-phosphate</name>
        <dbReference type="ChEBI" id="CHEBI:597326"/>
    </cofactor>
</comment>
<evidence type="ECO:0000256" key="4">
    <source>
        <dbReference type="ARBA" id="ARBA00023239"/>
    </source>
</evidence>
<keyword evidence="3 6" id="KW-0663">Pyridoxal phosphate</keyword>
<keyword evidence="4" id="KW-0456">Lyase</keyword>
<organism evidence="8 9">
    <name type="scientific">Sphaerobacter thermophilus (strain ATCC 49802 / DSM 20745 / KCCM 41009 / NCIMB 13125 / S 6022)</name>
    <dbReference type="NCBI Taxonomy" id="479434"/>
    <lineage>
        <taxon>Bacteria</taxon>
        <taxon>Pseudomonadati</taxon>
        <taxon>Thermomicrobiota</taxon>
        <taxon>Thermomicrobia</taxon>
        <taxon>Sphaerobacterales</taxon>
        <taxon>Sphaerobacterineae</taxon>
        <taxon>Sphaerobacteraceae</taxon>
        <taxon>Sphaerobacter</taxon>
    </lineage>
</organism>
<gene>
    <name evidence="8" type="ordered locus">Sthe_2686</name>
</gene>
<dbReference type="InterPro" id="IPR001926">
    <property type="entry name" value="TrpB-like_PALP"/>
</dbReference>
<dbReference type="GO" id="GO:0003941">
    <property type="term" value="F:L-serine ammonia-lyase activity"/>
    <property type="evidence" value="ECO:0007669"/>
    <property type="project" value="TreeGrafter"/>
</dbReference>
<proteinExistence type="inferred from homology"/>
<dbReference type="InterPro" id="IPR050147">
    <property type="entry name" value="Ser/Thr_Dehydratase"/>
</dbReference>
<protein>
    <recommendedName>
        <fullName evidence="5">Threonine synthase</fullName>
        <ecNumber evidence="5">4.2.3.1</ecNumber>
    </recommendedName>
</protein>
<dbReference type="RefSeq" id="WP_012873138.1">
    <property type="nucleotide sequence ID" value="NC_013524.1"/>
</dbReference>
<evidence type="ECO:0000256" key="5">
    <source>
        <dbReference type="NCBIfam" id="TIGR00260"/>
    </source>
</evidence>
<dbReference type="eggNOG" id="COG0498">
    <property type="taxonomic scope" value="Bacteria"/>
</dbReference>
<dbReference type="Proteomes" id="UP000002027">
    <property type="component" value="Chromosome 2"/>
</dbReference>
<reference evidence="8 9" key="2">
    <citation type="journal article" date="2010" name="Stand. Genomic Sci.">
        <title>Complete genome sequence of Desulfohalobium retbaense type strain (HR(100)).</title>
        <authorList>
            <person name="Spring S."/>
            <person name="Nolan M."/>
            <person name="Lapidus A."/>
            <person name="Glavina Del Rio T."/>
            <person name="Copeland A."/>
            <person name="Tice H."/>
            <person name="Cheng J.F."/>
            <person name="Lucas S."/>
            <person name="Land M."/>
            <person name="Chen F."/>
            <person name="Bruce D."/>
            <person name="Goodwin L."/>
            <person name="Pitluck S."/>
            <person name="Ivanova N."/>
            <person name="Mavromatis K."/>
            <person name="Mikhailova N."/>
            <person name="Pati A."/>
            <person name="Chen A."/>
            <person name="Palaniappan K."/>
            <person name="Hauser L."/>
            <person name="Chang Y.J."/>
            <person name="Jeffries C.D."/>
            <person name="Munk C."/>
            <person name="Kiss H."/>
            <person name="Chain P."/>
            <person name="Han C."/>
            <person name="Brettin T."/>
            <person name="Detter J.C."/>
            <person name="Schuler E."/>
            <person name="Goker M."/>
            <person name="Rohde M."/>
            <person name="Bristow J."/>
            <person name="Eisen J.A."/>
            <person name="Markowitz V."/>
            <person name="Hugenholtz P."/>
            <person name="Kyrpides N.C."/>
            <person name="Klenk H.P."/>
        </authorList>
    </citation>
    <scope>NUCLEOTIDE SEQUENCE [LARGE SCALE GENOMIC DNA]</scope>
    <source>
        <strain evidence="9">ATCC 49802 / DSM 20745 / S 6022</strain>
    </source>
</reference>
<dbReference type="GO" id="GO:0004794">
    <property type="term" value="F:threonine deaminase activity"/>
    <property type="evidence" value="ECO:0007669"/>
    <property type="project" value="TreeGrafter"/>
</dbReference>
<evidence type="ECO:0000313" key="8">
    <source>
        <dbReference type="EMBL" id="ACZ40100.1"/>
    </source>
</evidence>
<dbReference type="SUPFAM" id="SSF53686">
    <property type="entry name" value="Tryptophan synthase beta subunit-like PLP-dependent enzymes"/>
    <property type="match status" value="1"/>
</dbReference>
<name>D1C8F7_SPHTD</name>
<evidence type="ECO:0000256" key="1">
    <source>
        <dbReference type="ARBA" id="ARBA00001933"/>
    </source>
</evidence>
<dbReference type="EMBL" id="CP001824">
    <property type="protein sequence ID" value="ACZ40100.1"/>
    <property type="molecule type" value="Genomic_DNA"/>
</dbReference>
<dbReference type="GO" id="GO:0006567">
    <property type="term" value="P:L-threonine catabolic process"/>
    <property type="evidence" value="ECO:0007669"/>
    <property type="project" value="TreeGrafter"/>
</dbReference>
<dbReference type="PANTHER" id="PTHR48078:SF6">
    <property type="entry name" value="L-THREONINE DEHYDRATASE CATABOLIC TDCB"/>
    <property type="match status" value="1"/>
</dbReference>
<dbReference type="InParanoid" id="D1C8F7"/>
<reference evidence="9" key="1">
    <citation type="submission" date="2009-11" db="EMBL/GenBank/DDBJ databases">
        <title>The complete chromosome 2 of Sphaerobacter thermophilus DSM 20745.</title>
        <authorList>
            <person name="Lucas S."/>
            <person name="Copeland A."/>
            <person name="Lapidus A."/>
            <person name="Glavina del Rio T."/>
            <person name="Dalin E."/>
            <person name="Tice H."/>
            <person name="Bruce D."/>
            <person name="Goodwin L."/>
            <person name="Pitluck S."/>
            <person name="Kyrpides N."/>
            <person name="Mavromatis K."/>
            <person name="Ivanova N."/>
            <person name="Mikhailova N."/>
            <person name="LaButti K.M."/>
            <person name="Clum A."/>
            <person name="Sun H.I."/>
            <person name="Brettin T."/>
            <person name="Detter J.C."/>
            <person name="Han C."/>
            <person name="Larimer F."/>
            <person name="Land M."/>
            <person name="Hauser L."/>
            <person name="Markowitz V."/>
            <person name="Cheng J.F."/>
            <person name="Hugenholtz P."/>
            <person name="Woyke T."/>
            <person name="Wu D."/>
            <person name="Steenblock K."/>
            <person name="Schneider S."/>
            <person name="Pukall R."/>
            <person name="Goeker M."/>
            <person name="Klenk H.P."/>
            <person name="Eisen J.A."/>
        </authorList>
    </citation>
    <scope>NUCLEOTIDE SEQUENCE [LARGE SCALE GENOMIC DNA]</scope>
    <source>
        <strain evidence="9">ATCC 49802 / DSM 20745 / S 6022</strain>
    </source>
</reference>
<evidence type="ECO:0000313" key="9">
    <source>
        <dbReference type="Proteomes" id="UP000002027"/>
    </source>
</evidence>
<sequence>MGIPTGATVVYDDGTEETFEDVSLAEARADEGRVEYRYAYAADLLPGEPAGETGMWRYRALLPLEEGPIHYPLPVGGTPLVAAPGLRNRLQMPHLWVKDETRGPTGSNKDRATAMVLEHAMRAGAQTVSCASTGNVAVSLAVGAAAAGLRAVIFVPEQVAESKLALMRLAGATVLKVREGYDAAMRFSRRAAREFGWFDRNTGYNPATLEAKKTVAFEIWEQLGRRVPDVVVSPIGDGVTLSALAKGFRELVACGVTTGVPRIIGVQAEGCQPVKLAWERGGQVEPVEPKTIADGIAVGQPLSGAAVLRDVRDSGGAFVAVSDDAMVRAIGTLAASAGILAEPAGAAAMAGLEVALEAGLVSRDERVVVLATGTVLKNPIFPELPGAVHTVHADLDELRRALGV</sequence>
<dbReference type="NCBIfam" id="TIGR00260">
    <property type="entry name" value="thrC"/>
    <property type="match status" value="1"/>
</dbReference>
<dbReference type="AlphaFoldDB" id="D1C8F7"/>
<dbReference type="STRING" id="479434.Sthe_2686"/>
<dbReference type="InterPro" id="IPR004450">
    <property type="entry name" value="Thr_synthase-like"/>
</dbReference>